<evidence type="ECO:0000313" key="1">
    <source>
        <dbReference type="EMBL" id="SDT84871.1"/>
    </source>
</evidence>
<accession>A0A1H2DQ42</accession>
<proteinExistence type="predicted"/>
<reference evidence="2" key="1">
    <citation type="submission" date="2016-10" db="EMBL/GenBank/DDBJ databases">
        <authorList>
            <person name="Varghese N."/>
            <person name="Submissions S."/>
        </authorList>
    </citation>
    <scope>NUCLEOTIDE SEQUENCE [LARGE SCALE GENOMIC DNA]</scope>
    <source>
        <strain evidence="2">DSM 3384</strain>
    </source>
</reference>
<dbReference type="Proteomes" id="UP000199608">
    <property type="component" value="Unassembled WGS sequence"/>
</dbReference>
<sequence>MKKITTHAQSLLKTCYAVYRLCDQFVKHEGWIQASINRTKH</sequence>
<organism evidence="1 2">
    <name type="scientific">Desulfobacula phenolica</name>
    <dbReference type="NCBI Taxonomy" id="90732"/>
    <lineage>
        <taxon>Bacteria</taxon>
        <taxon>Pseudomonadati</taxon>
        <taxon>Thermodesulfobacteriota</taxon>
        <taxon>Desulfobacteria</taxon>
        <taxon>Desulfobacterales</taxon>
        <taxon>Desulfobacteraceae</taxon>
        <taxon>Desulfobacula</taxon>
    </lineage>
</organism>
<evidence type="ECO:0000313" key="2">
    <source>
        <dbReference type="Proteomes" id="UP000199608"/>
    </source>
</evidence>
<dbReference type="RefSeq" id="WP_281243334.1">
    <property type="nucleotide sequence ID" value="NZ_FNLL01000001.1"/>
</dbReference>
<keyword evidence="2" id="KW-1185">Reference proteome</keyword>
<dbReference type="AlphaFoldDB" id="A0A1H2DQ42"/>
<gene>
    <name evidence="1" type="ORF">SAMN04487931_101413</name>
</gene>
<protein>
    <submittedName>
        <fullName evidence="1">Uncharacterized protein</fullName>
    </submittedName>
</protein>
<dbReference type="EMBL" id="FNLL01000001">
    <property type="protein sequence ID" value="SDT84871.1"/>
    <property type="molecule type" value="Genomic_DNA"/>
</dbReference>
<name>A0A1H2DQ42_9BACT</name>